<evidence type="ECO:0000313" key="2">
    <source>
        <dbReference type="EMBL" id="CAD9813877.1"/>
    </source>
</evidence>
<feature type="signal peptide" evidence="1">
    <location>
        <begin position="1"/>
        <end position="32"/>
    </location>
</feature>
<dbReference type="AlphaFoldDB" id="A0A7S2UC49"/>
<proteinExistence type="predicted"/>
<protein>
    <submittedName>
        <fullName evidence="2">Uncharacterized protein</fullName>
    </submittedName>
</protein>
<organism evidence="2">
    <name type="scientific">Attheya septentrionalis</name>
    <dbReference type="NCBI Taxonomy" id="420275"/>
    <lineage>
        <taxon>Eukaryota</taxon>
        <taxon>Sar</taxon>
        <taxon>Stramenopiles</taxon>
        <taxon>Ochrophyta</taxon>
        <taxon>Bacillariophyta</taxon>
        <taxon>Coscinodiscophyceae</taxon>
        <taxon>Chaetocerotophycidae</taxon>
        <taxon>Chaetocerotales</taxon>
        <taxon>Attheyaceae</taxon>
        <taxon>Attheya</taxon>
    </lineage>
</organism>
<reference evidence="2" key="1">
    <citation type="submission" date="2021-01" db="EMBL/GenBank/DDBJ databases">
        <authorList>
            <person name="Corre E."/>
            <person name="Pelletier E."/>
            <person name="Niang G."/>
            <person name="Scheremetjew M."/>
            <person name="Finn R."/>
            <person name="Kale V."/>
            <person name="Holt S."/>
            <person name="Cochrane G."/>
            <person name="Meng A."/>
            <person name="Brown T."/>
            <person name="Cohen L."/>
        </authorList>
    </citation>
    <scope>NUCLEOTIDE SEQUENCE</scope>
    <source>
        <strain evidence="2">CCMP2084</strain>
    </source>
</reference>
<accession>A0A7S2UC49</accession>
<keyword evidence="1" id="KW-0732">Signal</keyword>
<sequence length="309" mass="34704">MAARMICIGKVIALWVVLVLVLCSDWVVPVAAFSADSSSPWAPARWRFVLDVGREAGTDMPKTWGTSGARLVLPVDVVVESESCPTRDEWVGGSGGGGLSVLRPLEEARFINERGEQRVRVKEGGWKIAFPPGNKKGHAATLQFWLDIETEATRNDVTLPAERIYFGANCWREPDLEQGKRAIAPLIYNYETAQRTIEEKLSHETGDRRLDGTDPIETMKAYKDMTELVVYRDEMLRRLKDASQYLPMKNADTNKELPQGHWPGSTDLLSIAPSEMFTKRKKLFGEDFLLLGKWEAVPIKVKENNNALQ</sequence>
<dbReference type="EMBL" id="HBHQ01008530">
    <property type="protein sequence ID" value="CAD9813877.1"/>
    <property type="molecule type" value="Transcribed_RNA"/>
</dbReference>
<feature type="chain" id="PRO_5031376736" evidence="1">
    <location>
        <begin position="33"/>
        <end position="309"/>
    </location>
</feature>
<gene>
    <name evidence="2" type="ORF">ASEP1449_LOCUS5702</name>
</gene>
<evidence type="ECO:0000256" key="1">
    <source>
        <dbReference type="SAM" id="SignalP"/>
    </source>
</evidence>
<name>A0A7S2UC49_9STRA</name>